<evidence type="ECO:0000256" key="2">
    <source>
        <dbReference type="ARBA" id="ARBA00023043"/>
    </source>
</evidence>
<feature type="repeat" description="ANK" evidence="3">
    <location>
        <begin position="165"/>
        <end position="197"/>
    </location>
</feature>
<dbReference type="Ensembl" id="ENSVKKT00000013671.1">
    <property type="protein sequence ID" value="ENSVKKP00000013351.1"/>
    <property type="gene ID" value="ENSVKKG00000009220.1"/>
</dbReference>
<reference evidence="4" key="2">
    <citation type="submission" date="2025-09" db="UniProtKB">
        <authorList>
            <consortium name="Ensembl"/>
        </authorList>
    </citation>
    <scope>IDENTIFICATION</scope>
</reference>
<keyword evidence="5" id="KW-1185">Reference proteome</keyword>
<feature type="repeat" description="ANK" evidence="3">
    <location>
        <begin position="102"/>
        <end position="131"/>
    </location>
</feature>
<dbReference type="PANTHER" id="PTHR24171">
    <property type="entry name" value="ANKYRIN REPEAT DOMAIN-CONTAINING PROTEIN 39-RELATED"/>
    <property type="match status" value="1"/>
</dbReference>
<reference evidence="4" key="1">
    <citation type="submission" date="2025-08" db="UniProtKB">
        <authorList>
            <consortium name="Ensembl"/>
        </authorList>
    </citation>
    <scope>IDENTIFICATION</scope>
</reference>
<dbReference type="GO" id="GO:0070531">
    <property type="term" value="C:BRCA1-A complex"/>
    <property type="evidence" value="ECO:0007669"/>
    <property type="project" value="TreeGrafter"/>
</dbReference>
<dbReference type="InterPro" id="IPR002110">
    <property type="entry name" value="Ankyrin_rpt"/>
</dbReference>
<organism evidence="4 5">
    <name type="scientific">Varanus komodoensis</name>
    <name type="common">Komodo dragon</name>
    <dbReference type="NCBI Taxonomy" id="61221"/>
    <lineage>
        <taxon>Eukaryota</taxon>
        <taxon>Metazoa</taxon>
        <taxon>Chordata</taxon>
        <taxon>Craniata</taxon>
        <taxon>Vertebrata</taxon>
        <taxon>Euteleostomi</taxon>
        <taxon>Lepidosauria</taxon>
        <taxon>Squamata</taxon>
        <taxon>Bifurcata</taxon>
        <taxon>Unidentata</taxon>
        <taxon>Episquamata</taxon>
        <taxon>Toxicofera</taxon>
        <taxon>Anguimorpha</taxon>
        <taxon>Paleoanguimorpha</taxon>
        <taxon>Varanoidea</taxon>
        <taxon>Varanidae</taxon>
        <taxon>Varanus</taxon>
    </lineage>
</organism>
<dbReference type="GO" id="GO:0085020">
    <property type="term" value="P:protein K6-linked ubiquitination"/>
    <property type="evidence" value="ECO:0007669"/>
    <property type="project" value="TreeGrafter"/>
</dbReference>
<evidence type="ECO:0000256" key="1">
    <source>
        <dbReference type="ARBA" id="ARBA00022737"/>
    </source>
</evidence>
<evidence type="ECO:0000256" key="3">
    <source>
        <dbReference type="PROSITE-ProRule" id="PRU00023"/>
    </source>
</evidence>
<evidence type="ECO:0000313" key="4">
    <source>
        <dbReference type="Ensembl" id="ENSVKKP00000013351.1"/>
    </source>
</evidence>
<dbReference type="Pfam" id="PF00023">
    <property type="entry name" value="Ank"/>
    <property type="match status" value="1"/>
</dbReference>
<dbReference type="GO" id="GO:0004842">
    <property type="term" value="F:ubiquitin-protein transferase activity"/>
    <property type="evidence" value="ECO:0007669"/>
    <property type="project" value="TreeGrafter"/>
</dbReference>
<dbReference type="Gene3D" id="1.25.40.20">
    <property type="entry name" value="Ankyrin repeat-containing domain"/>
    <property type="match status" value="1"/>
</dbReference>
<protein>
    <submittedName>
        <fullName evidence="4">Uncharacterized protein</fullName>
    </submittedName>
</protein>
<dbReference type="InterPro" id="IPR036770">
    <property type="entry name" value="Ankyrin_rpt-contain_sf"/>
</dbReference>
<dbReference type="Pfam" id="PF12796">
    <property type="entry name" value="Ank_2"/>
    <property type="match status" value="1"/>
</dbReference>
<sequence length="277" mass="30636">SQGQLCGWLSRWHWCLKVPLPQAPFLGKRWFTHPRFDEAHSRPLPFTFWGSPWDKFLPPSPQTAPVQPEQFLQAALENQVLVVKKYLADGGDPNAHDKFRCTALHWACLRGHTEIVERLLEAGAVLEPRDMLEATPVFWACRGGHLEILKHLINRGAKISSRDKEGDTPIHDAVRLGRFKAVKTLLLYGANLGIPNEVRARRGSLLPPRDAWQVGRPRGSIRCKRVQTGSNCPSGAAEGGGLWGGAAAWRSQPCPLPTLPPLVTNSTALSHGPVFQA</sequence>
<evidence type="ECO:0000313" key="5">
    <source>
        <dbReference type="Proteomes" id="UP000694545"/>
    </source>
</evidence>
<accession>A0A8D2JC62</accession>
<name>A0A8D2JC62_VARKO</name>
<dbReference type="Proteomes" id="UP000694545">
    <property type="component" value="Unplaced"/>
</dbReference>
<dbReference type="PANTHER" id="PTHR24171:SF8">
    <property type="entry name" value="BRCA1-ASSOCIATED RING DOMAIN PROTEIN 1"/>
    <property type="match status" value="1"/>
</dbReference>
<dbReference type="PROSITE" id="PS50297">
    <property type="entry name" value="ANK_REP_REGION"/>
    <property type="match status" value="3"/>
</dbReference>
<dbReference type="PROSITE" id="PS50088">
    <property type="entry name" value="ANK_REPEAT"/>
    <property type="match status" value="3"/>
</dbReference>
<dbReference type="SUPFAM" id="SSF48403">
    <property type="entry name" value="Ankyrin repeat"/>
    <property type="match status" value="1"/>
</dbReference>
<keyword evidence="1" id="KW-0677">Repeat</keyword>
<feature type="repeat" description="ANK" evidence="3">
    <location>
        <begin position="132"/>
        <end position="164"/>
    </location>
</feature>
<dbReference type="OMA" id="RWFTHPR"/>
<dbReference type="AlphaFoldDB" id="A0A8D2JC62"/>
<dbReference type="GO" id="GO:0031436">
    <property type="term" value="C:BRCA1-BARD1 complex"/>
    <property type="evidence" value="ECO:0007669"/>
    <property type="project" value="TreeGrafter"/>
</dbReference>
<proteinExistence type="predicted"/>
<dbReference type="SMART" id="SM00248">
    <property type="entry name" value="ANK"/>
    <property type="match status" value="3"/>
</dbReference>
<keyword evidence="2 3" id="KW-0040">ANK repeat</keyword>